<dbReference type="HAMAP" id="MF_00867">
    <property type="entry name" value="KhpB"/>
    <property type="match status" value="1"/>
</dbReference>
<keyword evidence="2 6" id="KW-0694">RNA-binding</keyword>
<evidence type="ECO:0000259" key="8">
    <source>
        <dbReference type="PROSITE" id="PS51061"/>
    </source>
</evidence>
<evidence type="ECO:0000256" key="5">
    <source>
        <dbReference type="ARBA" id="ARBA00023316"/>
    </source>
</evidence>
<dbReference type="SUPFAM" id="SSF82708">
    <property type="entry name" value="R3H domain"/>
    <property type="match status" value="1"/>
</dbReference>
<dbReference type="InterPro" id="IPR038008">
    <property type="entry name" value="Jag_KH"/>
</dbReference>
<dbReference type="InterPro" id="IPR036867">
    <property type="entry name" value="R3H_dom_sf"/>
</dbReference>
<dbReference type="PANTHER" id="PTHR35800:SF1">
    <property type="entry name" value="RNA-BINDING PROTEIN KHPB"/>
    <property type="match status" value="1"/>
</dbReference>
<dbReference type="NCBIfam" id="NF041568">
    <property type="entry name" value="Jag_EloR"/>
    <property type="match status" value="1"/>
</dbReference>
<comment type="domain">
    <text evidence="6">Has an N-terminal Jag-N domain and 2 RNA-binding domains (KH and R3H).</text>
</comment>
<proteinExistence type="inferred from homology"/>
<dbReference type="RefSeq" id="WP_284056083.1">
    <property type="nucleotide sequence ID" value="NZ_JAMSLR010000002.1"/>
</dbReference>
<organism evidence="9 10">
    <name type="scientific">Thermalbibacter longus</name>
    <dbReference type="NCBI Taxonomy" id="2951981"/>
    <lineage>
        <taxon>Bacteria</taxon>
        <taxon>Pseudomonadati</taxon>
        <taxon>Thermomicrobiota</taxon>
        <taxon>Thermomicrobia</taxon>
        <taxon>Thermomicrobiales</taxon>
        <taxon>Thermomicrobiaceae</taxon>
        <taxon>Thermalbibacter</taxon>
    </lineage>
</organism>
<dbReference type="PANTHER" id="PTHR35800">
    <property type="entry name" value="PROTEIN JAG"/>
    <property type="match status" value="1"/>
</dbReference>
<dbReference type="GO" id="GO:0005737">
    <property type="term" value="C:cytoplasm"/>
    <property type="evidence" value="ECO:0007669"/>
    <property type="project" value="UniProtKB-SubCell"/>
</dbReference>
<keyword evidence="4 6" id="KW-0143">Chaperone</keyword>
<dbReference type="InterPro" id="IPR015946">
    <property type="entry name" value="KH_dom-like_a/b"/>
</dbReference>
<comment type="subunit">
    <text evidence="6">Forms a complex with KhpA.</text>
</comment>
<dbReference type="Pfam" id="PF01424">
    <property type="entry name" value="R3H"/>
    <property type="match status" value="1"/>
</dbReference>
<feature type="region of interest" description="Disordered" evidence="7">
    <location>
        <begin position="210"/>
        <end position="232"/>
    </location>
</feature>
<dbReference type="GO" id="GO:0071555">
    <property type="term" value="P:cell wall organization"/>
    <property type="evidence" value="ECO:0007669"/>
    <property type="project" value="UniProtKB-KW"/>
</dbReference>
<keyword evidence="1 6" id="KW-0963">Cytoplasm</keyword>
<comment type="function">
    <text evidence="6">A probable RNA chaperone. Forms a complex with KhpA which binds to cellular RNA and controls its expression. Plays a role in peptidoglycan (PG) homeostasis and cell length regulation.</text>
</comment>
<feature type="domain" description="R3H" evidence="8">
    <location>
        <begin position="166"/>
        <end position="232"/>
    </location>
</feature>
<evidence type="ECO:0000256" key="1">
    <source>
        <dbReference type="ARBA" id="ARBA00022490"/>
    </source>
</evidence>
<protein>
    <recommendedName>
        <fullName evidence="6">RNA-binding protein KhpB</fullName>
    </recommendedName>
    <alternativeName>
        <fullName evidence="6">RNA-binding protein EloR</fullName>
    </alternativeName>
</protein>
<keyword evidence="5 6" id="KW-0961">Cell wall biogenesis/degradation</keyword>
<dbReference type="CDD" id="cd02644">
    <property type="entry name" value="R3H_jag"/>
    <property type="match status" value="1"/>
</dbReference>
<dbReference type="InterPro" id="IPR038247">
    <property type="entry name" value="Jag_N_dom_sf"/>
</dbReference>
<dbReference type="InterPro" id="IPR034079">
    <property type="entry name" value="R3H_KhpB"/>
</dbReference>
<dbReference type="Proteomes" id="UP001165306">
    <property type="component" value="Unassembled WGS sequence"/>
</dbReference>
<dbReference type="SMART" id="SM01245">
    <property type="entry name" value="Jag_N"/>
    <property type="match status" value="1"/>
</dbReference>
<comment type="subcellular location">
    <subcellularLocation>
        <location evidence="6">Cytoplasm</location>
    </subcellularLocation>
</comment>
<dbReference type="SMART" id="SM00393">
    <property type="entry name" value="R3H"/>
    <property type="match status" value="1"/>
</dbReference>
<comment type="similarity">
    <text evidence="6">Belongs to the KhpB RNA-binding protein family.</text>
</comment>
<dbReference type="Gene3D" id="3.30.300.20">
    <property type="match status" value="1"/>
</dbReference>
<dbReference type="EMBL" id="JAMSLR010000002">
    <property type="protein sequence ID" value="MCM8748301.1"/>
    <property type="molecule type" value="Genomic_DNA"/>
</dbReference>
<evidence type="ECO:0000256" key="6">
    <source>
        <dbReference type="HAMAP-Rule" id="MF_00867"/>
    </source>
</evidence>
<dbReference type="AlphaFoldDB" id="A0AA41WA48"/>
<dbReference type="InterPro" id="IPR032782">
    <property type="entry name" value="KhpB_N"/>
</dbReference>
<dbReference type="InterPro" id="IPR001374">
    <property type="entry name" value="R3H_dom"/>
</dbReference>
<reference evidence="9" key="1">
    <citation type="submission" date="2022-06" db="EMBL/GenBank/DDBJ databases">
        <title>CFH 74404 Thermomicrobiaceae sp.</title>
        <authorList>
            <person name="Ming H."/>
            <person name="Li W.-J."/>
            <person name="Zhao Z."/>
        </authorList>
    </citation>
    <scope>NUCLEOTIDE SEQUENCE</scope>
    <source>
        <strain evidence="9">CFH 74404</strain>
    </source>
</reference>
<evidence type="ECO:0000256" key="7">
    <source>
        <dbReference type="SAM" id="MobiDB-lite"/>
    </source>
</evidence>
<sequence length="232" mass="25834">MVSKQGVEIQARSVEEAVRLALEQLGMTLDQVQVEVLVDNVAYGGEALVRVTPLRPAREPAGLARGSVQRVDPDTENVAKQVVRELLAAMGFSNCEVVAVDNPSVIELGPNDPPTVFIDIFGPHAGMLIGRRGEHLAQLQYMVNVLVNRRLPTWTRVILDVEGYRSRREESLINLAQRVARQVARSRRPITLEPMPASERRVVHVVLRDHPDVTTQSSGEGEQRRVTVYPRQ</sequence>
<dbReference type="Gene3D" id="3.30.30.80">
    <property type="entry name" value="probable RNA-binding protein from clostridium symbiosum atcc 14940"/>
    <property type="match status" value="1"/>
</dbReference>
<dbReference type="GO" id="GO:0003723">
    <property type="term" value="F:RNA binding"/>
    <property type="evidence" value="ECO:0007669"/>
    <property type="project" value="UniProtKB-UniRule"/>
</dbReference>
<dbReference type="Gene3D" id="3.30.1370.50">
    <property type="entry name" value="R3H-like domain"/>
    <property type="match status" value="1"/>
</dbReference>
<evidence type="ECO:0000256" key="2">
    <source>
        <dbReference type="ARBA" id="ARBA00022884"/>
    </source>
</evidence>
<comment type="caution">
    <text evidence="6">Lacks conserved residue(s) required for the propagation of feature annotation.</text>
</comment>
<dbReference type="InterPro" id="IPR039247">
    <property type="entry name" value="KhpB"/>
</dbReference>
<gene>
    <name evidence="6" type="primary">khpB</name>
    <name evidence="6" type="synonym">eloR</name>
    <name evidence="9" type="ORF">NET02_04020</name>
</gene>
<comment type="caution">
    <text evidence="9">The sequence shown here is derived from an EMBL/GenBank/DDBJ whole genome shotgun (WGS) entry which is preliminary data.</text>
</comment>
<dbReference type="PROSITE" id="PS51061">
    <property type="entry name" value="R3H"/>
    <property type="match status" value="1"/>
</dbReference>
<evidence type="ECO:0000256" key="3">
    <source>
        <dbReference type="ARBA" id="ARBA00022960"/>
    </source>
</evidence>
<keyword evidence="10" id="KW-1185">Reference proteome</keyword>
<accession>A0AA41WA48</accession>
<dbReference type="CDD" id="cd02414">
    <property type="entry name" value="KH-II_Jag"/>
    <property type="match status" value="1"/>
</dbReference>
<keyword evidence="3 6" id="KW-0133">Cell shape</keyword>
<evidence type="ECO:0000313" key="9">
    <source>
        <dbReference type="EMBL" id="MCM8748301.1"/>
    </source>
</evidence>
<dbReference type="GO" id="GO:0009252">
    <property type="term" value="P:peptidoglycan biosynthetic process"/>
    <property type="evidence" value="ECO:0007669"/>
    <property type="project" value="UniProtKB-UniRule"/>
</dbReference>
<dbReference type="GO" id="GO:0008360">
    <property type="term" value="P:regulation of cell shape"/>
    <property type="evidence" value="ECO:0007669"/>
    <property type="project" value="UniProtKB-KW"/>
</dbReference>
<name>A0AA41WA48_9BACT</name>
<dbReference type="Pfam" id="PF14804">
    <property type="entry name" value="Jag_N"/>
    <property type="match status" value="1"/>
</dbReference>
<evidence type="ECO:0000256" key="4">
    <source>
        <dbReference type="ARBA" id="ARBA00023186"/>
    </source>
</evidence>
<evidence type="ECO:0000313" key="10">
    <source>
        <dbReference type="Proteomes" id="UP001165306"/>
    </source>
</evidence>